<evidence type="ECO:0000259" key="1">
    <source>
        <dbReference type="PROSITE" id="PS51186"/>
    </source>
</evidence>
<dbReference type="AlphaFoldDB" id="A0A382EPM6"/>
<dbReference type="PROSITE" id="PS51186">
    <property type="entry name" value="GNAT"/>
    <property type="match status" value="1"/>
</dbReference>
<name>A0A382EPM6_9ZZZZ</name>
<protein>
    <recommendedName>
        <fullName evidence="1">N-acetyltransferase domain-containing protein</fullName>
    </recommendedName>
</protein>
<dbReference type="Gene3D" id="3.40.630.30">
    <property type="match status" value="1"/>
</dbReference>
<dbReference type="InterPro" id="IPR000182">
    <property type="entry name" value="GNAT_dom"/>
</dbReference>
<dbReference type="SUPFAM" id="SSF55729">
    <property type="entry name" value="Acyl-CoA N-acyltransferases (Nat)"/>
    <property type="match status" value="1"/>
</dbReference>
<reference evidence="2" key="1">
    <citation type="submission" date="2018-05" db="EMBL/GenBank/DDBJ databases">
        <authorList>
            <person name="Lanie J.A."/>
            <person name="Ng W.-L."/>
            <person name="Kazmierczak K.M."/>
            <person name="Andrzejewski T.M."/>
            <person name="Davidsen T.M."/>
            <person name="Wayne K.J."/>
            <person name="Tettelin H."/>
            <person name="Glass J.I."/>
            <person name="Rusch D."/>
            <person name="Podicherti R."/>
            <person name="Tsui H.-C.T."/>
            <person name="Winkler M.E."/>
        </authorList>
    </citation>
    <scope>NUCLEOTIDE SEQUENCE</scope>
</reference>
<evidence type="ECO:0000313" key="2">
    <source>
        <dbReference type="EMBL" id="SVB52690.1"/>
    </source>
</evidence>
<sequence>MDKLLTREGTFSDIETIVKFQKEMALETEEKTLLESSIKLGVTEVMRDKQKGTYLIGEYEGDVIGSLLLTYEWSDWRNAWFWWIQSVYVKKRWRRKGVYSHLYEEVKKLSFSAGNVCGIRLYVEKENKIAQSVYKNLGMYNTKYLLYETELSEGIT</sequence>
<gene>
    <name evidence="2" type="ORF">METZ01_LOCUS205544</name>
</gene>
<proteinExistence type="predicted"/>
<dbReference type="InterPro" id="IPR016181">
    <property type="entry name" value="Acyl_CoA_acyltransferase"/>
</dbReference>
<dbReference type="CDD" id="cd04301">
    <property type="entry name" value="NAT_SF"/>
    <property type="match status" value="1"/>
</dbReference>
<feature type="domain" description="N-acetyltransferase" evidence="1">
    <location>
        <begin position="4"/>
        <end position="156"/>
    </location>
</feature>
<dbReference type="Pfam" id="PF00583">
    <property type="entry name" value="Acetyltransf_1"/>
    <property type="match status" value="1"/>
</dbReference>
<organism evidence="2">
    <name type="scientific">marine metagenome</name>
    <dbReference type="NCBI Taxonomy" id="408172"/>
    <lineage>
        <taxon>unclassified sequences</taxon>
        <taxon>metagenomes</taxon>
        <taxon>ecological metagenomes</taxon>
    </lineage>
</organism>
<accession>A0A382EPM6</accession>
<dbReference type="EMBL" id="UINC01045662">
    <property type="protein sequence ID" value="SVB52690.1"/>
    <property type="molecule type" value="Genomic_DNA"/>
</dbReference>
<dbReference type="GO" id="GO:0016747">
    <property type="term" value="F:acyltransferase activity, transferring groups other than amino-acyl groups"/>
    <property type="evidence" value="ECO:0007669"/>
    <property type="project" value="InterPro"/>
</dbReference>